<sequence>MENLHPGHVDNSVLYDQERHILERVWNDKTELEQLAKIGKIELDHGLIIGLVERWRPETNTFHLNCGEATVTLEDVAYICGLPIDGLPVSGRTFSEPLIMVKVCEELLRMVPDVNFDCYGVQIKFTWYRDNFGELPKSRPRDQDVRRTRAFLFCLVAGRPIRRRGDWTNDLEFPLLLTWHNRLRSHHFQMKVEEARRQLDIMEVDVFNWLPYHDFENISDYIDDADVPLFRSNTTLICFWVVECHCPERVMKQFGLQQTVPPRFLRPFPRLEIIPTGEHKHEKLRSVYFGAWNRRMDDITYGEEGDAGPHNDAYFKWYRNITRLRIGRPTSRHTKIDMNSFSSQVLNFTERLLASCDSAEKLEGKAGDLSSFIHDVRAEVVHFKDAHMLDFNVSNLADVEVAGKDDASLKISYILVPPYIFKKSIHRTYSIKSFNHSTDGQGSSSRRMSQQIVQ</sequence>
<proteinExistence type="predicted"/>
<dbReference type="PANTHER" id="PTHR46033">
    <property type="entry name" value="PROTEIN MAIN-LIKE 2"/>
    <property type="match status" value="1"/>
</dbReference>
<dbReference type="InterPro" id="IPR019557">
    <property type="entry name" value="AminoTfrase-like_pln_mobile"/>
</dbReference>
<accession>A0A3S3NCS3</accession>
<feature type="domain" description="Aminotransferase-like plant mobile" evidence="1">
    <location>
        <begin position="34"/>
        <end position="157"/>
    </location>
</feature>
<reference evidence="2 3" key="1">
    <citation type="journal article" date="2019" name="Nat. Plants">
        <title>Stout camphor tree genome fills gaps in understanding of flowering plant genome evolution.</title>
        <authorList>
            <person name="Chaw S.M."/>
            <person name="Liu Y.C."/>
            <person name="Wu Y.W."/>
            <person name="Wang H.Y."/>
            <person name="Lin C.I."/>
            <person name="Wu C.S."/>
            <person name="Ke H.M."/>
            <person name="Chang L.Y."/>
            <person name="Hsu C.Y."/>
            <person name="Yang H.T."/>
            <person name="Sudianto E."/>
            <person name="Hsu M.H."/>
            <person name="Wu K.P."/>
            <person name="Wang L.N."/>
            <person name="Leebens-Mack J.H."/>
            <person name="Tsai I.J."/>
        </authorList>
    </citation>
    <scope>NUCLEOTIDE SEQUENCE [LARGE SCALE GENOMIC DNA]</scope>
    <source>
        <strain evidence="3">cv. Chaw 1501</strain>
        <tissue evidence="2">Young leaves</tissue>
    </source>
</reference>
<dbReference type="Proteomes" id="UP000283530">
    <property type="component" value="Unassembled WGS sequence"/>
</dbReference>
<dbReference type="PANTHER" id="PTHR46033:SF1">
    <property type="entry name" value="PROTEIN MAIN-LIKE 2"/>
    <property type="match status" value="1"/>
</dbReference>
<dbReference type="GO" id="GO:0010073">
    <property type="term" value="P:meristem maintenance"/>
    <property type="evidence" value="ECO:0007669"/>
    <property type="project" value="InterPro"/>
</dbReference>
<feature type="domain" description="Aminotransferase-like plant mobile" evidence="1">
    <location>
        <begin position="169"/>
        <end position="319"/>
    </location>
</feature>
<dbReference type="InterPro" id="IPR044824">
    <property type="entry name" value="MAIN-like"/>
</dbReference>
<dbReference type="AlphaFoldDB" id="A0A3S3NCS3"/>
<name>A0A3S3NCS3_9MAGN</name>
<evidence type="ECO:0000313" key="3">
    <source>
        <dbReference type="Proteomes" id="UP000283530"/>
    </source>
</evidence>
<keyword evidence="3" id="KW-1185">Reference proteome</keyword>
<dbReference type="OrthoDB" id="1588384at2759"/>
<protein>
    <submittedName>
        <fullName evidence="2">Protein MAIN-LIKE 2 isoform X2</fullName>
    </submittedName>
</protein>
<gene>
    <name evidence="2" type="ORF">CKAN_01391700</name>
</gene>
<dbReference type="Pfam" id="PF10536">
    <property type="entry name" value="PMD"/>
    <property type="match status" value="2"/>
</dbReference>
<evidence type="ECO:0000259" key="1">
    <source>
        <dbReference type="Pfam" id="PF10536"/>
    </source>
</evidence>
<evidence type="ECO:0000313" key="2">
    <source>
        <dbReference type="EMBL" id="RWR85072.1"/>
    </source>
</evidence>
<dbReference type="STRING" id="337451.A0A3S3NCS3"/>
<organism evidence="2 3">
    <name type="scientific">Cinnamomum micranthum f. kanehirae</name>
    <dbReference type="NCBI Taxonomy" id="337451"/>
    <lineage>
        <taxon>Eukaryota</taxon>
        <taxon>Viridiplantae</taxon>
        <taxon>Streptophyta</taxon>
        <taxon>Embryophyta</taxon>
        <taxon>Tracheophyta</taxon>
        <taxon>Spermatophyta</taxon>
        <taxon>Magnoliopsida</taxon>
        <taxon>Magnoliidae</taxon>
        <taxon>Laurales</taxon>
        <taxon>Lauraceae</taxon>
        <taxon>Cinnamomum</taxon>
    </lineage>
</organism>
<comment type="caution">
    <text evidence="2">The sequence shown here is derived from an EMBL/GenBank/DDBJ whole genome shotgun (WGS) entry which is preliminary data.</text>
</comment>
<dbReference type="EMBL" id="QPKB01000005">
    <property type="protein sequence ID" value="RWR85072.1"/>
    <property type="molecule type" value="Genomic_DNA"/>
</dbReference>